<evidence type="ECO:0000256" key="11">
    <source>
        <dbReference type="PROSITE-ProRule" id="PRU00267"/>
    </source>
</evidence>
<keyword evidence="6" id="KW-0221">Differentiation</keyword>
<keyword evidence="8" id="KW-0943">RNA-mediated gene silencing</keyword>
<feature type="region of interest" description="Disordered" evidence="12">
    <location>
        <begin position="461"/>
        <end position="484"/>
    </location>
</feature>
<dbReference type="InterPro" id="IPR009071">
    <property type="entry name" value="HMG_box_dom"/>
</dbReference>
<name>A0AAN9Z7N8_9ORTH</name>
<evidence type="ECO:0000256" key="10">
    <source>
        <dbReference type="ARBA" id="ARBA00023254"/>
    </source>
</evidence>
<keyword evidence="15" id="KW-1185">Reference proteome</keyword>
<dbReference type="GO" id="GO:0060964">
    <property type="term" value="P:regulation of miRNA-mediated gene silencing"/>
    <property type="evidence" value="ECO:0007669"/>
    <property type="project" value="InterPro"/>
</dbReference>
<comment type="similarity">
    <text evidence="3">Belongs to the maelstrom family.</text>
</comment>
<proteinExistence type="inferred from homology"/>
<evidence type="ECO:0000256" key="12">
    <source>
        <dbReference type="SAM" id="MobiDB-lite"/>
    </source>
</evidence>
<feature type="DNA-binding region" description="HMG box" evidence="11">
    <location>
        <begin position="5"/>
        <end position="66"/>
    </location>
</feature>
<evidence type="ECO:0000256" key="1">
    <source>
        <dbReference type="ARBA" id="ARBA00004123"/>
    </source>
</evidence>
<evidence type="ECO:0000256" key="2">
    <source>
        <dbReference type="ARBA" id="ARBA00004496"/>
    </source>
</evidence>
<evidence type="ECO:0000313" key="14">
    <source>
        <dbReference type="EMBL" id="KAK7871408.1"/>
    </source>
</evidence>
<comment type="caution">
    <text evidence="14">The sequence shown here is derived from an EMBL/GenBank/DDBJ whole genome shotgun (WGS) entry which is preliminary data.</text>
</comment>
<keyword evidence="10" id="KW-0469">Meiosis</keyword>
<evidence type="ECO:0000313" key="15">
    <source>
        <dbReference type="Proteomes" id="UP001378592"/>
    </source>
</evidence>
<evidence type="ECO:0000256" key="8">
    <source>
        <dbReference type="ARBA" id="ARBA00023158"/>
    </source>
</evidence>
<dbReference type="GO" id="GO:0007140">
    <property type="term" value="P:male meiotic nuclear division"/>
    <property type="evidence" value="ECO:0007669"/>
    <property type="project" value="TreeGrafter"/>
</dbReference>
<accession>A0AAN9Z7N8</accession>
<dbReference type="PANTHER" id="PTHR21358">
    <property type="entry name" value="PROTEIN MAELSTROM HOMOLOG"/>
    <property type="match status" value="1"/>
</dbReference>
<comment type="subcellular location">
    <subcellularLocation>
        <location evidence="2">Cytoplasm</location>
    </subcellularLocation>
    <subcellularLocation>
        <location evidence="1">Nucleus</location>
    </subcellularLocation>
</comment>
<dbReference type="AlphaFoldDB" id="A0AAN9Z7N8"/>
<evidence type="ECO:0000256" key="6">
    <source>
        <dbReference type="ARBA" id="ARBA00022782"/>
    </source>
</evidence>
<feature type="compositionally biased region" description="Low complexity" evidence="12">
    <location>
        <begin position="365"/>
        <end position="385"/>
    </location>
</feature>
<gene>
    <name evidence="14" type="ORF">R5R35_006109</name>
</gene>
<dbReference type="Pfam" id="PF13017">
    <property type="entry name" value="Maelstrom"/>
    <property type="match status" value="1"/>
</dbReference>
<dbReference type="InterPro" id="IPR039259">
    <property type="entry name" value="Protein_maelstrom"/>
</dbReference>
<dbReference type="GO" id="GO:0043186">
    <property type="term" value="C:P granule"/>
    <property type="evidence" value="ECO:0007669"/>
    <property type="project" value="TreeGrafter"/>
</dbReference>
<feature type="region of interest" description="Disordered" evidence="12">
    <location>
        <begin position="363"/>
        <end position="388"/>
    </location>
</feature>
<dbReference type="GO" id="GO:0007283">
    <property type="term" value="P:spermatogenesis"/>
    <property type="evidence" value="ECO:0007669"/>
    <property type="project" value="TreeGrafter"/>
</dbReference>
<evidence type="ECO:0000256" key="5">
    <source>
        <dbReference type="ARBA" id="ARBA00022490"/>
    </source>
</evidence>
<evidence type="ECO:0000256" key="9">
    <source>
        <dbReference type="ARBA" id="ARBA00023242"/>
    </source>
</evidence>
<dbReference type="GO" id="GO:0045892">
    <property type="term" value="P:negative regulation of DNA-templated transcription"/>
    <property type="evidence" value="ECO:0007669"/>
    <property type="project" value="TreeGrafter"/>
</dbReference>
<reference evidence="14 15" key="1">
    <citation type="submission" date="2024-03" db="EMBL/GenBank/DDBJ databases">
        <title>The genome assembly and annotation of the cricket Gryllus longicercus Weissman &amp; Gray.</title>
        <authorList>
            <person name="Szrajer S."/>
            <person name="Gray D."/>
            <person name="Ylla G."/>
        </authorList>
    </citation>
    <scope>NUCLEOTIDE SEQUENCE [LARGE SCALE GENOMIC DNA]</scope>
    <source>
        <strain evidence="14">DAG 2021-001</strain>
        <tissue evidence="14">Whole body minus gut</tissue>
    </source>
</reference>
<keyword evidence="7 11" id="KW-0238">DNA-binding</keyword>
<dbReference type="InterPro" id="IPR036910">
    <property type="entry name" value="HMG_box_dom_sf"/>
</dbReference>
<evidence type="ECO:0000259" key="13">
    <source>
        <dbReference type="PROSITE" id="PS50118"/>
    </source>
</evidence>
<sequence length="533" mass="60084">MPKKKKTPKNSFYFFMKDFKEEQEQMGYVFKNGLQEVAVMADPEWKTLSPERRMHYENMAADYKLREKGNKYTTMGVPYSHLEKEKLEKMEADRKMRMEIEGTVQGLDREGTLRTHVFYFVHFNYYCQLDDGQYLVCEVAVAQFNLLHGVKDVYHTIIRQERIPTGYTYAAVKTLTETHQIPVPNELTEGEPLRGNIFSRIKQFLEQNRMANGYLPPLYSLDEHVGVAQNVLSEMAEFHYPQNPDIFRVYPLSKLFFFVRNAAVPPNGTGFPVETLALRELEKDQYNFAPGIACEFHKKDHDTSQYCSRSIVTRWGYLICDHCCPDLRIPLVHGRHVPNNAAVKQEDQFPRSQMARSGRALPFVPASAPEPASRAQAASAASTQPLGAAVSSRPLEVVDYGRTGLSEDYAHHYNINAASVPVSPPSSLVGTCWGPKPNGGPLRRPNKLPASVQDALHFTSEDFPDLGSRSHSKMPAAVAGRGRGRARIIQEEKSPGDLIEETENLTIQSTAGRGRSRADIKPGSRLAANFQLI</sequence>
<dbReference type="Gene3D" id="1.10.30.10">
    <property type="entry name" value="High mobility group box domain"/>
    <property type="match status" value="1"/>
</dbReference>
<protein>
    <recommendedName>
        <fullName evidence="13">HMG box domain-containing protein</fullName>
    </recommendedName>
</protein>
<evidence type="ECO:0000256" key="3">
    <source>
        <dbReference type="ARBA" id="ARBA00007057"/>
    </source>
</evidence>
<dbReference type="GO" id="GO:0030154">
    <property type="term" value="P:cell differentiation"/>
    <property type="evidence" value="ECO:0007669"/>
    <property type="project" value="UniProtKB-KW"/>
</dbReference>
<evidence type="ECO:0000256" key="4">
    <source>
        <dbReference type="ARBA" id="ARBA00022473"/>
    </source>
</evidence>
<dbReference type="GO" id="GO:0005634">
    <property type="term" value="C:nucleus"/>
    <property type="evidence" value="ECO:0007669"/>
    <property type="project" value="UniProtKB-SubCell"/>
</dbReference>
<organism evidence="14 15">
    <name type="scientific">Gryllus longicercus</name>
    <dbReference type="NCBI Taxonomy" id="2509291"/>
    <lineage>
        <taxon>Eukaryota</taxon>
        <taxon>Metazoa</taxon>
        <taxon>Ecdysozoa</taxon>
        <taxon>Arthropoda</taxon>
        <taxon>Hexapoda</taxon>
        <taxon>Insecta</taxon>
        <taxon>Pterygota</taxon>
        <taxon>Neoptera</taxon>
        <taxon>Polyneoptera</taxon>
        <taxon>Orthoptera</taxon>
        <taxon>Ensifera</taxon>
        <taxon>Gryllidea</taxon>
        <taxon>Grylloidea</taxon>
        <taxon>Gryllidae</taxon>
        <taxon>Gryllinae</taxon>
        <taxon>Gryllus</taxon>
    </lineage>
</organism>
<keyword evidence="5" id="KW-0963">Cytoplasm</keyword>
<dbReference type="SUPFAM" id="SSF47095">
    <property type="entry name" value="HMG-box"/>
    <property type="match status" value="1"/>
</dbReference>
<feature type="domain" description="HMG box" evidence="13">
    <location>
        <begin position="5"/>
        <end position="66"/>
    </location>
</feature>
<dbReference type="PROSITE" id="PS50118">
    <property type="entry name" value="HMG_BOX_2"/>
    <property type="match status" value="1"/>
</dbReference>
<evidence type="ECO:0000256" key="7">
    <source>
        <dbReference type="ARBA" id="ARBA00023125"/>
    </source>
</evidence>
<keyword evidence="4" id="KW-0217">Developmental protein</keyword>
<dbReference type="CDD" id="cd21992">
    <property type="entry name" value="HMG-box_MAEL"/>
    <property type="match status" value="1"/>
</dbReference>
<dbReference type="InterPro" id="IPR024970">
    <property type="entry name" value="Maelstrom"/>
</dbReference>
<dbReference type="Proteomes" id="UP001378592">
    <property type="component" value="Unassembled WGS sequence"/>
</dbReference>
<keyword evidence="9 11" id="KW-0539">Nucleus</keyword>
<dbReference type="GO" id="GO:0043565">
    <property type="term" value="F:sequence-specific DNA binding"/>
    <property type="evidence" value="ECO:0007669"/>
    <property type="project" value="TreeGrafter"/>
</dbReference>
<dbReference type="GO" id="GO:0034587">
    <property type="term" value="P:piRNA processing"/>
    <property type="evidence" value="ECO:0007669"/>
    <property type="project" value="TreeGrafter"/>
</dbReference>
<dbReference type="Pfam" id="PF09011">
    <property type="entry name" value="HMG_box_2"/>
    <property type="match status" value="1"/>
</dbReference>
<dbReference type="EMBL" id="JAZDUA010000040">
    <property type="protein sequence ID" value="KAK7871408.1"/>
    <property type="molecule type" value="Genomic_DNA"/>
</dbReference>
<dbReference type="PANTHER" id="PTHR21358:SF4">
    <property type="entry name" value="PROTEIN MAELSTROM HOMOLOG"/>
    <property type="match status" value="1"/>
</dbReference>